<dbReference type="InterPro" id="IPR011993">
    <property type="entry name" value="PH-like_dom_sf"/>
</dbReference>
<dbReference type="SMART" id="SM00461">
    <property type="entry name" value="WH1"/>
    <property type="match status" value="1"/>
</dbReference>
<dbReference type="PROSITE" id="PS51082">
    <property type="entry name" value="WH2"/>
    <property type="match status" value="2"/>
</dbReference>
<feature type="domain" description="WH1" evidence="17">
    <location>
        <begin position="19"/>
        <end position="130"/>
    </location>
</feature>
<evidence type="ECO:0000313" key="19">
    <source>
        <dbReference type="EMBL" id="KAK9761313.1"/>
    </source>
</evidence>
<evidence type="ECO:0000256" key="3">
    <source>
        <dbReference type="ARBA" id="ARBA00004245"/>
    </source>
</evidence>
<evidence type="ECO:0000256" key="5">
    <source>
        <dbReference type="ARBA" id="ARBA00022475"/>
    </source>
</evidence>
<dbReference type="PANTHER" id="PTHR13502:SF9">
    <property type="entry name" value="CRIB DOMAIN-CONTAINING PROTEIN"/>
    <property type="match status" value="1"/>
</dbReference>
<dbReference type="SMART" id="SM00285">
    <property type="entry name" value="PBD"/>
    <property type="match status" value="1"/>
</dbReference>
<evidence type="ECO:0000256" key="1">
    <source>
        <dbReference type="ARBA" id="ARBA00004123"/>
    </source>
</evidence>
<evidence type="ECO:0000256" key="15">
    <source>
        <dbReference type="SAM" id="MobiDB-lite"/>
    </source>
</evidence>
<dbReference type="PROSITE" id="PS50108">
    <property type="entry name" value="CRIB"/>
    <property type="match status" value="1"/>
</dbReference>
<comment type="subcellular location">
    <subcellularLocation>
        <location evidence="2">Cell membrane</location>
        <topology evidence="2">Lipid-anchor</topology>
    </subcellularLocation>
    <subcellularLocation>
        <location evidence="3">Cytoplasm</location>
        <location evidence="3">Cytoskeleton</location>
    </subcellularLocation>
    <subcellularLocation>
        <location evidence="1">Nucleus</location>
    </subcellularLocation>
</comment>
<dbReference type="Pfam" id="PF00568">
    <property type="entry name" value="WH1"/>
    <property type="match status" value="1"/>
</dbReference>
<keyword evidence="10" id="KW-0472">Membrane</keyword>
<dbReference type="Gene3D" id="3.90.810.10">
    <property type="entry name" value="CRIB domain"/>
    <property type="match status" value="2"/>
</dbReference>
<evidence type="ECO:0000256" key="8">
    <source>
        <dbReference type="ARBA" id="ARBA00022737"/>
    </source>
</evidence>
<dbReference type="InterPro" id="IPR003124">
    <property type="entry name" value="WH2_dom"/>
</dbReference>
<evidence type="ECO:0000256" key="4">
    <source>
        <dbReference type="ARBA" id="ARBA00005720"/>
    </source>
</evidence>
<dbReference type="CDD" id="cd00132">
    <property type="entry name" value="CRIB"/>
    <property type="match status" value="1"/>
</dbReference>
<dbReference type="InterPro" id="IPR033927">
    <property type="entry name" value="WASPfam_EVH1"/>
</dbReference>
<evidence type="ECO:0000256" key="14">
    <source>
        <dbReference type="ARBA" id="ARBA00023288"/>
    </source>
</evidence>
<gene>
    <name evidence="19" type="ORF">K7432_013881</name>
</gene>
<dbReference type="Proteomes" id="UP001479436">
    <property type="component" value="Unassembled WGS sequence"/>
</dbReference>
<keyword evidence="6" id="KW-0963">Cytoplasm</keyword>
<dbReference type="InterPro" id="IPR011026">
    <property type="entry name" value="WAS_C"/>
</dbReference>
<dbReference type="Gene3D" id="2.30.29.30">
    <property type="entry name" value="Pleckstrin-homology domain (PH domain)/Phosphotyrosine-binding domain (PTB)"/>
    <property type="match status" value="1"/>
</dbReference>
<feature type="domain" description="WH2" evidence="18">
    <location>
        <begin position="347"/>
        <end position="367"/>
    </location>
</feature>
<keyword evidence="5" id="KW-1003">Cell membrane</keyword>
<sequence length="452" mass="49592">MPSLTLANVEDKARVKRCVGSGTNKILTATVAELYIASEGEQRWAVTGKCGALALVRDQLLDKFHFRLVGLKSEEGVIWEMELEKNFEYSMERPYFHTFMFEGQLSAFSFADEHEANVFYQKVLSRERLGARQKLKKTRSLHEKPPSILPEVTGSFLNYCPGFIFSLSNPVSLAALITGPTKPKFDKSMIGTPSDFRHLGHIGFNPELGFDVQNVDPEWTRLFDELGKYGLTMDRLDTKQTRRFIYDFVEAHGGPNGENGEVEVLTETLPSPPASPLPASIVITDSSDVVPPPPPPPPPPLPISSPAPALTPTSSPAPASEPSLDSNAVKPLTAIPQRLTGVRNTVSSSDLLSSIRDKGGIKGLRHVSIQKSEVRGTASDPNLRDSLLSHIRKAGGVSSLRKVDRTKLRRPPIQNRGELAEALASALSQRSRVLAFSDSEAEPDESEESDWD</sequence>
<feature type="region of interest" description="Disordered" evidence="15">
    <location>
        <begin position="267"/>
        <end position="328"/>
    </location>
</feature>
<evidence type="ECO:0000259" key="16">
    <source>
        <dbReference type="PROSITE" id="PS50108"/>
    </source>
</evidence>
<dbReference type="Pfam" id="PF00786">
    <property type="entry name" value="PBD"/>
    <property type="match status" value="1"/>
</dbReference>
<dbReference type="PANTHER" id="PTHR13502">
    <property type="entry name" value="CDC42 SMALL EFFECTOR PROTEIN HOMOLOG"/>
    <property type="match status" value="1"/>
</dbReference>
<evidence type="ECO:0000256" key="10">
    <source>
        <dbReference type="ARBA" id="ARBA00023136"/>
    </source>
</evidence>
<feature type="domain" description="CRIB" evidence="16">
    <location>
        <begin position="190"/>
        <end position="203"/>
    </location>
</feature>
<keyword evidence="12" id="KW-0206">Cytoskeleton</keyword>
<dbReference type="EMBL" id="JASJQH010001445">
    <property type="protein sequence ID" value="KAK9761313.1"/>
    <property type="molecule type" value="Genomic_DNA"/>
</dbReference>
<proteinExistence type="inferred from homology"/>
<evidence type="ECO:0008006" key="21">
    <source>
        <dbReference type="Google" id="ProtNLM"/>
    </source>
</evidence>
<evidence type="ECO:0000256" key="9">
    <source>
        <dbReference type="ARBA" id="ARBA00022960"/>
    </source>
</evidence>
<organism evidence="19 20">
    <name type="scientific">Basidiobolus ranarum</name>
    <dbReference type="NCBI Taxonomy" id="34480"/>
    <lineage>
        <taxon>Eukaryota</taxon>
        <taxon>Fungi</taxon>
        <taxon>Fungi incertae sedis</taxon>
        <taxon>Zoopagomycota</taxon>
        <taxon>Entomophthoromycotina</taxon>
        <taxon>Basidiobolomycetes</taxon>
        <taxon>Basidiobolales</taxon>
        <taxon>Basidiobolaceae</taxon>
        <taxon>Basidiobolus</taxon>
    </lineage>
</organism>
<evidence type="ECO:0000256" key="12">
    <source>
        <dbReference type="ARBA" id="ARBA00023212"/>
    </source>
</evidence>
<evidence type="ECO:0000313" key="20">
    <source>
        <dbReference type="Proteomes" id="UP001479436"/>
    </source>
</evidence>
<keyword evidence="9" id="KW-0133">Cell shape</keyword>
<evidence type="ECO:0000256" key="7">
    <source>
        <dbReference type="ARBA" id="ARBA00022553"/>
    </source>
</evidence>
<evidence type="ECO:0000256" key="6">
    <source>
        <dbReference type="ARBA" id="ARBA00022490"/>
    </source>
</evidence>
<dbReference type="InterPro" id="IPR000095">
    <property type="entry name" value="CRIB_dom"/>
</dbReference>
<keyword evidence="11" id="KW-0564">Palmitate</keyword>
<evidence type="ECO:0000256" key="13">
    <source>
        <dbReference type="ARBA" id="ARBA00023242"/>
    </source>
</evidence>
<comment type="similarity">
    <text evidence="4">Belongs to the CDC42SE/SPEC family.</text>
</comment>
<reference evidence="19 20" key="1">
    <citation type="submission" date="2023-04" db="EMBL/GenBank/DDBJ databases">
        <title>Genome of Basidiobolus ranarum AG-B5.</title>
        <authorList>
            <person name="Stajich J.E."/>
            <person name="Carter-House D."/>
            <person name="Gryganskyi A."/>
        </authorList>
    </citation>
    <scope>NUCLEOTIDE SEQUENCE [LARGE SCALE GENOMIC DNA]</scope>
    <source>
        <strain evidence="19 20">AG-B5</strain>
    </source>
</reference>
<evidence type="ECO:0000256" key="2">
    <source>
        <dbReference type="ARBA" id="ARBA00004193"/>
    </source>
</evidence>
<evidence type="ECO:0000259" key="17">
    <source>
        <dbReference type="PROSITE" id="PS50229"/>
    </source>
</evidence>
<dbReference type="InterPro" id="IPR036936">
    <property type="entry name" value="CRIB_dom_sf"/>
</dbReference>
<feature type="compositionally biased region" description="Pro residues" evidence="15">
    <location>
        <begin position="290"/>
        <end position="305"/>
    </location>
</feature>
<name>A0ABR2WII0_9FUNG</name>
<dbReference type="SUPFAM" id="SSF50729">
    <property type="entry name" value="PH domain-like"/>
    <property type="match status" value="1"/>
</dbReference>
<feature type="compositionally biased region" description="Low complexity" evidence="15">
    <location>
        <begin position="277"/>
        <end position="289"/>
    </location>
</feature>
<dbReference type="InterPro" id="IPR000697">
    <property type="entry name" value="WH1/EVH1_dom"/>
</dbReference>
<dbReference type="InterPro" id="IPR039056">
    <property type="entry name" value="SPEC"/>
</dbReference>
<dbReference type="PROSITE" id="PS50229">
    <property type="entry name" value="WH1"/>
    <property type="match status" value="1"/>
</dbReference>
<dbReference type="SUPFAM" id="SSF47912">
    <property type="entry name" value="Wiscott-Aldrich syndrome protein, WASP, C-terminal domain"/>
    <property type="match status" value="1"/>
</dbReference>
<dbReference type="CDD" id="cd01205">
    <property type="entry name" value="EVH1_WASP-like"/>
    <property type="match status" value="1"/>
</dbReference>
<keyword evidence="20" id="KW-1185">Reference proteome</keyword>
<keyword evidence="13" id="KW-0539">Nucleus</keyword>
<keyword evidence="14" id="KW-0449">Lipoprotein</keyword>
<dbReference type="SMART" id="SM00246">
    <property type="entry name" value="WH2"/>
    <property type="match status" value="2"/>
</dbReference>
<feature type="domain" description="WH2" evidence="18">
    <location>
        <begin position="383"/>
        <end position="403"/>
    </location>
</feature>
<feature type="compositionally biased region" description="Low complexity" evidence="15">
    <location>
        <begin position="306"/>
        <end position="326"/>
    </location>
</feature>
<evidence type="ECO:0000259" key="18">
    <source>
        <dbReference type="PROSITE" id="PS51082"/>
    </source>
</evidence>
<protein>
    <recommendedName>
        <fullName evidence="21">Wiskott-Aldrich syndrome protein</fullName>
    </recommendedName>
</protein>
<keyword evidence="7" id="KW-0597">Phosphoprotein</keyword>
<evidence type="ECO:0000256" key="11">
    <source>
        <dbReference type="ARBA" id="ARBA00023139"/>
    </source>
</evidence>
<keyword evidence="8" id="KW-0677">Repeat</keyword>
<accession>A0ABR2WII0</accession>
<comment type="caution">
    <text evidence="19">The sequence shown here is derived from an EMBL/GenBank/DDBJ whole genome shotgun (WGS) entry which is preliminary data.</text>
</comment>